<gene>
    <name evidence="2" type="ORF">PEBR_28663</name>
</gene>
<feature type="transmembrane region" description="Helical" evidence="1">
    <location>
        <begin position="141"/>
        <end position="166"/>
    </location>
</feature>
<organism evidence="2 3">
    <name type="scientific">Penicillium brasilianum</name>
    <dbReference type="NCBI Taxonomy" id="104259"/>
    <lineage>
        <taxon>Eukaryota</taxon>
        <taxon>Fungi</taxon>
        <taxon>Dikarya</taxon>
        <taxon>Ascomycota</taxon>
        <taxon>Pezizomycotina</taxon>
        <taxon>Eurotiomycetes</taxon>
        <taxon>Eurotiomycetidae</taxon>
        <taxon>Eurotiales</taxon>
        <taxon>Aspergillaceae</taxon>
        <taxon>Penicillium</taxon>
    </lineage>
</organism>
<dbReference type="AlphaFoldDB" id="A0A1S9RHW7"/>
<dbReference type="Proteomes" id="UP000190744">
    <property type="component" value="Unassembled WGS sequence"/>
</dbReference>
<evidence type="ECO:0000256" key="1">
    <source>
        <dbReference type="SAM" id="Phobius"/>
    </source>
</evidence>
<keyword evidence="1" id="KW-1133">Transmembrane helix</keyword>
<proteinExistence type="predicted"/>
<feature type="transmembrane region" description="Helical" evidence="1">
    <location>
        <begin position="33"/>
        <end position="52"/>
    </location>
</feature>
<comment type="caution">
    <text evidence="2">The sequence shown here is derived from an EMBL/GenBank/DDBJ whole genome shotgun (WGS) entry which is preliminary data.</text>
</comment>
<accession>A0A1S9RHW7</accession>
<evidence type="ECO:0008006" key="4">
    <source>
        <dbReference type="Google" id="ProtNLM"/>
    </source>
</evidence>
<dbReference type="EMBL" id="LJBN01000174">
    <property type="protein sequence ID" value="OOQ84880.1"/>
    <property type="molecule type" value="Genomic_DNA"/>
</dbReference>
<protein>
    <recommendedName>
        <fullName evidence="4">Integral membrane protein</fullName>
    </recommendedName>
</protein>
<sequence length="347" mass="40475">MFTKRYSKRVDWSENYRAGSLGQWRVPYQVGTAFDFLLVIVLLGFLIAAILIRKRGIKRGVVLFIPLVMSLVSYTLSHLFSAIIYCIYLTDATVKLAFELLFILKEFTNLFALCTIIYLLYSIINQFQIRSTGRMSNGLNLVHGLIIALLIVICIVELAYYIGYIVTTYEGISRWRVSWHWVQCARRLTFWVASLEIAIWAFCLVARTSKNDRQAKPTALSFFLASFAFFAMILMWAIITIQWDIIVYLGYTRTFPRWIYYFEIVFPFLCMVLTYLGILWCCKQLAYLEDSDGFNMEVPRVYPMTTNQYPYTNYLESRPMVRDPSRELLEAASRPVHEAGVEDRTRP</sequence>
<reference evidence="3" key="1">
    <citation type="submission" date="2015-09" db="EMBL/GenBank/DDBJ databases">
        <authorList>
            <person name="Fill T.P."/>
            <person name="Baretta J.F."/>
            <person name="de Almeida L.G."/>
            <person name="Rocha M."/>
            <person name="de Souza D.H."/>
            <person name="Malavazi I."/>
            <person name="Cerdeira L.T."/>
            <person name="Hong H."/>
            <person name="Samborskyy M."/>
            <person name="de Vasconcelos A.T."/>
            <person name="Leadlay P."/>
            <person name="Rodrigues-Filho E."/>
        </authorList>
    </citation>
    <scope>NUCLEOTIDE SEQUENCE [LARGE SCALE GENOMIC DNA]</scope>
    <source>
        <strain evidence="3">LaBioMMi 136</strain>
    </source>
</reference>
<feature type="transmembrane region" description="Helical" evidence="1">
    <location>
        <begin position="110"/>
        <end position="129"/>
    </location>
</feature>
<evidence type="ECO:0000313" key="3">
    <source>
        <dbReference type="Proteomes" id="UP000190744"/>
    </source>
</evidence>
<evidence type="ECO:0000313" key="2">
    <source>
        <dbReference type="EMBL" id="OOQ84880.1"/>
    </source>
</evidence>
<keyword evidence="1" id="KW-0812">Transmembrane</keyword>
<keyword evidence="1" id="KW-0472">Membrane</keyword>
<name>A0A1S9RHW7_PENBI</name>
<feature type="transmembrane region" description="Helical" evidence="1">
    <location>
        <begin position="259"/>
        <end position="282"/>
    </location>
</feature>
<feature type="transmembrane region" description="Helical" evidence="1">
    <location>
        <begin position="64"/>
        <end position="90"/>
    </location>
</feature>
<feature type="transmembrane region" description="Helical" evidence="1">
    <location>
        <begin position="188"/>
        <end position="206"/>
    </location>
</feature>